<reference evidence="2" key="4">
    <citation type="submission" date="1998-01" db="EMBL/GenBank/DDBJ databases">
        <authorList>
            <person name="James K.D."/>
            <person name="Parkhill J."/>
            <person name="Barrell B.G."/>
            <person name="Rajandream M.A."/>
        </authorList>
    </citation>
    <scope>NUCLEOTIDE SEQUENCE</scope>
</reference>
<dbReference type="AlphaFoldDB" id="Q49787"/>
<protein>
    <submittedName>
        <fullName evidence="1">B2126_C2_217</fullName>
    </submittedName>
</protein>
<organism evidence="1">
    <name type="scientific">Mycobacterium leprae</name>
    <dbReference type="NCBI Taxonomy" id="1769"/>
    <lineage>
        <taxon>Bacteria</taxon>
        <taxon>Bacillati</taxon>
        <taxon>Actinomycetota</taxon>
        <taxon>Actinomycetes</taxon>
        <taxon>Mycobacteriales</taxon>
        <taxon>Mycobacteriaceae</taxon>
        <taxon>Mycobacterium</taxon>
    </lineage>
</organism>
<gene>
    <name evidence="2" type="primary">MLCB2533.21</name>
</gene>
<accession>Q49787</accession>
<proteinExistence type="predicted"/>
<name>Q49787_MYCLR</name>
<reference evidence="1" key="2">
    <citation type="submission" date="1994-01" db="EMBL/GenBank/DDBJ databases">
        <authorList>
            <person name="Smith D.R."/>
        </authorList>
    </citation>
    <scope>NUCLEOTIDE SEQUENCE</scope>
</reference>
<dbReference type="PIR" id="S72857">
    <property type="entry name" value="S72857"/>
</dbReference>
<reference evidence="1" key="3">
    <citation type="submission" date="1994-03" db="EMBL/GenBank/DDBJ databases">
        <authorList>
            <person name="Robison K."/>
        </authorList>
    </citation>
    <scope>NUCLEOTIDE SEQUENCE</scope>
</reference>
<reference evidence="2" key="1">
    <citation type="journal article" date="1993" name="Mol. Microbiol.">
        <title>Use of an ordered cosmid library to deduce the genomic organization of Mycobacterium leprae.</title>
        <authorList>
            <person name="Eiglmeier K."/>
            <person name="Honore N."/>
            <person name="Woods S.A."/>
            <person name="Caudron B."/>
            <person name="Cole S.T."/>
        </authorList>
    </citation>
    <scope>NUCLEOTIDE SEQUENCE</scope>
</reference>
<evidence type="ECO:0000313" key="1">
    <source>
        <dbReference type="EMBL" id="AAA17197.1"/>
    </source>
</evidence>
<reference evidence="2" key="5">
    <citation type="submission" date="1999-01" db="EMBL/GenBank/DDBJ databases">
        <authorList>
            <person name="Hamlin N."/>
            <person name="Churcher C.M."/>
        </authorList>
    </citation>
    <scope>NUCLEOTIDE SEQUENCE</scope>
</reference>
<dbReference type="EMBL" id="U00017">
    <property type="protein sequence ID" value="AAA17197.1"/>
    <property type="molecule type" value="Genomic_DNA"/>
</dbReference>
<evidence type="ECO:0000313" key="2">
    <source>
        <dbReference type="EMBL" id="CAA22935.1"/>
    </source>
</evidence>
<dbReference type="EMBL" id="AL035310">
    <property type="protein sequence ID" value="CAA22935.1"/>
    <property type="molecule type" value="Genomic_DNA"/>
</dbReference>
<sequence>MSFKKVFNDVIRDSVLGRFEPHRFTACITDLALSAVNLDWALPIAAEFEDEELVRRLSGFGHERRSFLSHRLAPHRLPARIITIHENRRRERAAVFR</sequence>